<comment type="caution">
    <text evidence="1">The sequence shown here is derived from an EMBL/GenBank/DDBJ whole genome shotgun (WGS) entry which is preliminary data.</text>
</comment>
<protein>
    <submittedName>
        <fullName evidence="1">Uncharacterized protein</fullName>
    </submittedName>
</protein>
<organism evidence="1 2">
    <name type="scientific">Nocardia amamiensis</name>
    <dbReference type="NCBI Taxonomy" id="404578"/>
    <lineage>
        <taxon>Bacteria</taxon>
        <taxon>Bacillati</taxon>
        <taxon>Actinomycetota</taxon>
        <taxon>Actinomycetes</taxon>
        <taxon>Mycobacteriales</taxon>
        <taxon>Nocardiaceae</taxon>
        <taxon>Nocardia</taxon>
    </lineage>
</organism>
<dbReference type="Proteomes" id="UP000702209">
    <property type="component" value="Unassembled WGS sequence"/>
</dbReference>
<evidence type="ECO:0000313" key="1">
    <source>
        <dbReference type="EMBL" id="MBF6298770.1"/>
    </source>
</evidence>
<proteinExistence type="predicted"/>
<dbReference type="EMBL" id="JADLQX010000009">
    <property type="protein sequence ID" value="MBF6298770.1"/>
    <property type="molecule type" value="Genomic_DNA"/>
</dbReference>
<gene>
    <name evidence="1" type="ORF">IU459_14640</name>
</gene>
<name>A0ABS0CQC9_9NOCA</name>
<keyword evidence="2" id="KW-1185">Reference proteome</keyword>
<accession>A0ABS0CQC9</accession>
<reference evidence="1 2" key="1">
    <citation type="submission" date="2020-10" db="EMBL/GenBank/DDBJ databases">
        <title>Identification of Nocardia species via Next-generation sequencing and recognition of intraspecies genetic diversity.</title>
        <authorList>
            <person name="Li P."/>
            <person name="Li P."/>
            <person name="Lu B."/>
        </authorList>
    </citation>
    <scope>NUCLEOTIDE SEQUENCE [LARGE SCALE GENOMIC DNA]</scope>
    <source>
        <strain evidence="1 2">BJ06-0157</strain>
    </source>
</reference>
<sequence length="129" mass="14695">MRRAVQESDRGRVFRQAWIDGVKDHYPGEPKPGYIAAWEDMPEWEQASAIAVYDQVAAFVAASDGNTSKLSRAQKGRWLALCWVAQIYKHIPDPKPGYVADWDQLPEWQQETDADIFEVIERSMAGATR</sequence>
<evidence type="ECO:0000313" key="2">
    <source>
        <dbReference type="Proteomes" id="UP000702209"/>
    </source>
</evidence>